<name>A0A1F5A5M5_9BACT</name>
<evidence type="ECO:0000313" key="1">
    <source>
        <dbReference type="EMBL" id="OGD13618.1"/>
    </source>
</evidence>
<dbReference type="EMBL" id="MEYH01000105">
    <property type="protein sequence ID" value="OGD13618.1"/>
    <property type="molecule type" value="Genomic_DNA"/>
</dbReference>
<accession>A0A1F5A5M5</accession>
<organism evidence="1 2">
    <name type="scientific">Candidatus Sediminicultor quintus</name>
    <dbReference type="NCBI Taxonomy" id="1797291"/>
    <lineage>
        <taxon>Bacteria</taxon>
        <taxon>Pseudomonadati</taxon>
        <taxon>Atribacterota</taxon>
        <taxon>Candidatus Phoenicimicrobiia</taxon>
        <taxon>Candidatus Pheonicimicrobiales</taxon>
        <taxon>Candidatus Phoenicimicrobiaceae</taxon>
        <taxon>Candidatus Sediminicultor</taxon>
    </lineage>
</organism>
<gene>
    <name evidence="1" type="ORF">A2V47_06455</name>
</gene>
<evidence type="ECO:0000313" key="2">
    <source>
        <dbReference type="Proteomes" id="UP000177701"/>
    </source>
</evidence>
<dbReference type="SUPFAM" id="SSF49764">
    <property type="entry name" value="HSP20-like chaperones"/>
    <property type="match status" value="1"/>
</dbReference>
<dbReference type="CDD" id="cd06464">
    <property type="entry name" value="ACD_sHsps-like"/>
    <property type="match status" value="1"/>
</dbReference>
<dbReference type="AlphaFoldDB" id="A0A1F5A5M5"/>
<comment type="caution">
    <text evidence="1">The sequence shown here is derived from an EMBL/GenBank/DDBJ whole genome shotgun (WGS) entry which is preliminary data.</text>
</comment>
<dbReference type="InterPro" id="IPR008978">
    <property type="entry name" value="HSP20-like_chaperone"/>
</dbReference>
<sequence length="426" mass="49181">MRRDLDTIRKPMSLPLLFDEEVIKYYTASYDTGSSLASSWRLGNLYLTNQRLLFVQGRKILFQVILSQIKTINVVKRGWILGKQVKQLNIISAGRRVPYIAIKDPENWKKAIEESISLVKGQKTEDRRQKSEVRSQKTEVGSLAPVDSQSDQVILKEKGSYLTPGQSRWGLGTLLLTPEKLTFFTSKSGLVGEIPLRSIKDLRIEKRIYGVSQSDTISIVYESFGELSKAWIIALNLETWRKELDQRVLLKVDRAILDKMVTELDADSKEILRFLYEHRHARIDTLAQLIEAPTHMDILLKIREIINPTAEKMIGYPLLSFESSKVDRETGEKVLFSWWLTGQPDQEHQEREESLLDIFDEDAELIVYLELLGIKEDKLRLRVANNKLIIDADKDYHKEIPLPAVVKAKSFTQRYKNNILEVRLNK</sequence>
<dbReference type="STRING" id="1797291.A2V47_06455"/>
<dbReference type="Proteomes" id="UP000177701">
    <property type="component" value="Unassembled WGS sequence"/>
</dbReference>
<proteinExistence type="predicted"/>
<reference evidence="1 2" key="1">
    <citation type="journal article" date="2016" name="Nat. Commun.">
        <title>Thousands of microbial genomes shed light on interconnected biogeochemical processes in an aquifer system.</title>
        <authorList>
            <person name="Anantharaman K."/>
            <person name="Brown C.T."/>
            <person name="Hug L.A."/>
            <person name="Sharon I."/>
            <person name="Castelle C.J."/>
            <person name="Probst A.J."/>
            <person name="Thomas B.C."/>
            <person name="Singh A."/>
            <person name="Wilkins M.J."/>
            <person name="Karaoz U."/>
            <person name="Brodie E.L."/>
            <person name="Williams K.H."/>
            <person name="Hubbard S.S."/>
            <person name="Banfield J.F."/>
        </authorList>
    </citation>
    <scope>NUCLEOTIDE SEQUENCE [LARGE SCALE GENOMIC DNA]</scope>
</reference>
<dbReference type="Gene3D" id="2.60.40.790">
    <property type="match status" value="1"/>
</dbReference>
<protein>
    <submittedName>
        <fullName evidence="1">Uncharacterized protein</fullName>
    </submittedName>
</protein>